<dbReference type="Gene3D" id="3.30.230.70">
    <property type="entry name" value="GHMP Kinase, N-terminal domain"/>
    <property type="match status" value="1"/>
</dbReference>
<comment type="similarity">
    <text evidence="3">Belongs to the RNase PH family.</text>
</comment>
<dbReference type="GO" id="GO:0005737">
    <property type="term" value="C:cytoplasm"/>
    <property type="evidence" value="ECO:0007669"/>
    <property type="project" value="UniProtKB-SubCell"/>
</dbReference>
<dbReference type="EMBL" id="JBJKFK010000082">
    <property type="protein sequence ID" value="KAL3320025.1"/>
    <property type="molecule type" value="Genomic_DNA"/>
</dbReference>
<evidence type="ECO:0000256" key="6">
    <source>
        <dbReference type="ARBA" id="ARBA00042523"/>
    </source>
</evidence>
<evidence type="ECO:0000256" key="2">
    <source>
        <dbReference type="ARBA" id="ARBA00004604"/>
    </source>
</evidence>
<organism evidence="8 9">
    <name type="scientific">Cichlidogyrus casuarinus</name>
    <dbReference type="NCBI Taxonomy" id="1844966"/>
    <lineage>
        <taxon>Eukaryota</taxon>
        <taxon>Metazoa</taxon>
        <taxon>Spiralia</taxon>
        <taxon>Lophotrochozoa</taxon>
        <taxon>Platyhelminthes</taxon>
        <taxon>Monogenea</taxon>
        <taxon>Monopisthocotylea</taxon>
        <taxon>Dactylogyridea</taxon>
        <taxon>Ancyrocephalidae</taxon>
        <taxon>Cichlidogyrus</taxon>
    </lineage>
</organism>
<dbReference type="InterPro" id="IPR001247">
    <property type="entry name" value="ExoRNase_PH_dom1"/>
</dbReference>
<gene>
    <name evidence="8" type="ORF">Ciccas_001304</name>
</gene>
<evidence type="ECO:0000256" key="5">
    <source>
        <dbReference type="ARBA" id="ARBA00022835"/>
    </source>
</evidence>
<dbReference type="PANTHER" id="PTHR11097:SF8">
    <property type="entry name" value="EXOSOME COMPLEX COMPONENT RRP42"/>
    <property type="match status" value="1"/>
</dbReference>
<evidence type="ECO:0000313" key="8">
    <source>
        <dbReference type="EMBL" id="KAL3320025.1"/>
    </source>
</evidence>
<feature type="domain" description="Exoribonuclease phosphorolytic" evidence="7">
    <location>
        <begin position="39"/>
        <end position="165"/>
    </location>
</feature>
<dbReference type="Pfam" id="PF01138">
    <property type="entry name" value="RNase_PH"/>
    <property type="match status" value="1"/>
</dbReference>
<reference evidence="8 9" key="1">
    <citation type="submission" date="2024-11" db="EMBL/GenBank/DDBJ databases">
        <title>Adaptive evolution of stress response genes in parasites aligns with host niche diversity.</title>
        <authorList>
            <person name="Hahn C."/>
            <person name="Resl P."/>
        </authorList>
    </citation>
    <scope>NUCLEOTIDE SEQUENCE [LARGE SCALE GENOMIC DNA]</scope>
    <source>
        <strain evidence="8">EGGRZ-B1_66</strain>
        <tissue evidence="8">Body</tissue>
    </source>
</reference>
<dbReference type="PANTHER" id="PTHR11097">
    <property type="entry name" value="EXOSOME COMPLEX EXONUCLEASE RIBOSOMAL RNA PROCESSING PROTEIN"/>
    <property type="match status" value="1"/>
</dbReference>
<accession>A0ABD2QKH2</accession>
<comment type="subcellular location">
    <subcellularLocation>
        <location evidence="1">Cytoplasm</location>
    </subcellularLocation>
    <subcellularLocation>
        <location evidence="2">Nucleus</location>
        <location evidence="2">Nucleolus</location>
    </subcellularLocation>
</comment>
<evidence type="ECO:0000256" key="1">
    <source>
        <dbReference type="ARBA" id="ARBA00004496"/>
    </source>
</evidence>
<dbReference type="SUPFAM" id="SSF54211">
    <property type="entry name" value="Ribosomal protein S5 domain 2-like"/>
    <property type="match status" value="1"/>
</dbReference>
<dbReference type="InterPro" id="IPR027408">
    <property type="entry name" value="PNPase/RNase_PH_dom_sf"/>
</dbReference>
<keyword evidence="4" id="KW-0963">Cytoplasm</keyword>
<dbReference type="GO" id="GO:0005730">
    <property type="term" value="C:nucleolus"/>
    <property type="evidence" value="ECO:0007669"/>
    <property type="project" value="UniProtKB-SubCell"/>
</dbReference>
<evidence type="ECO:0000256" key="4">
    <source>
        <dbReference type="ARBA" id="ARBA00022490"/>
    </source>
</evidence>
<sequence>MEEKNDFQVLRSIPIFENTFGDDLRPNGRAAGEFLKPKLCTDILTHAFSSTMIDLGGTRIVCAVNVKATSDVKPNFHAYISVEMSPASGRLLSVDNSRIYTEYLHTLIEDILRNLDEEKRHVFDEKTKAIVGSYQFFVDLVVLKDDGCILDVAVLCAIHALKNCVWPKLILDSEGEFTNSVQTLDLKEVEMLVYVSFIIVPRSDEENSCMRPEVIAQPSIRECYMWDVDGPASFILLNSKGQVLDMQFLNNFGCNLLSSLSNCHGDLQSDMVKIACKYLESAKKEWK</sequence>
<dbReference type="AlphaFoldDB" id="A0ABD2QKH2"/>
<comment type="caution">
    <text evidence="8">The sequence shown here is derived from an EMBL/GenBank/DDBJ whole genome shotgun (WGS) entry which is preliminary data.</text>
</comment>
<dbReference type="InterPro" id="IPR020568">
    <property type="entry name" value="Ribosomal_Su5_D2-typ_SF"/>
</dbReference>
<protein>
    <recommendedName>
        <fullName evidence="6">Ribosomal RNA-processing protein 42</fullName>
    </recommendedName>
</protein>
<dbReference type="Proteomes" id="UP001626550">
    <property type="component" value="Unassembled WGS sequence"/>
</dbReference>
<evidence type="ECO:0000259" key="7">
    <source>
        <dbReference type="Pfam" id="PF01138"/>
    </source>
</evidence>
<evidence type="ECO:0000313" key="9">
    <source>
        <dbReference type="Proteomes" id="UP001626550"/>
    </source>
</evidence>
<keyword evidence="5" id="KW-0271">Exosome</keyword>
<dbReference type="InterPro" id="IPR050590">
    <property type="entry name" value="Exosome_comp_Rrp42_subfam"/>
</dbReference>
<dbReference type="GO" id="GO:0000178">
    <property type="term" value="C:exosome (RNase complex)"/>
    <property type="evidence" value="ECO:0007669"/>
    <property type="project" value="UniProtKB-KW"/>
</dbReference>
<proteinExistence type="inferred from homology"/>
<keyword evidence="9" id="KW-1185">Reference proteome</keyword>
<evidence type="ECO:0000256" key="3">
    <source>
        <dbReference type="ARBA" id="ARBA00006678"/>
    </source>
</evidence>
<name>A0ABD2QKH2_9PLAT</name>